<protein>
    <submittedName>
        <fullName evidence="1">Uncharacterized protein</fullName>
    </submittedName>
</protein>
<sequence>MPKRMARSQKTGSDLVASFIMNADDPQMTAQATSMSLAAVGDETARRKKPAGRAMVLLVHGVRGRRPSIAGTRDDTA</sequence>
<gene>
    <name evidence="1" type="ORF">ATOP_14730</name>
</gene>
<keyword evidence="2" id="KW-1185">Reference proteome</keyword>
<dbReference type="EMBL" id="BQKC01000001">
    <property type="protein sequence ID" value="GJM55818.1"/>
    <property type="molecule type" value="Genomic_DNA"/>
</dbReference>
<organism evidence="1 2">
    <name type="scientific">Granulimonas faecalis</name>
    <dbReference type="NCBI Taxonomy" id="2894155"/>
    <lineage>
        <taxon>Bacteria</taxon>
        <taxon>Bacillati</taxon>
        <taxon>Actinomycetota</taxon>
        <taxon>Coriobacteriia</taxon>
        <taxon>Coriobacteriales</taxon>
        <taxon>Kribbibacteriaceae</taxon>
        <taxon>Granulimonas</taxon>
    </lineage>
</organism>
<reference evidence="1" key="1">
    <citation type="journal article" date="2022" name="Int. J. Syst. Evol. Microbiol.">
        <title>Granulimonas faecalis gen. nov., sp. nov., and Leptogranulimonas caecicola gen. nov., sp. nov., novel lactate-producing Atopobiaceae bacteria isolated from mouse intestines, and an emended description of the family Atopobiaceae.</title>
        <authorList>
            <person name="Morinaga K."/>
            <person name="Kusada H."/>
            <person name="Sakamoto S."/>
            <person name="Murakami T."/>
            <person name="Toyoda A."/>
            <person name="Mori H."/>
            <person name="Meng X.Y."/>
            <person name="Takashino M."/>
            <person name="Murotomi K."/>
            <person name="Tamaki H."/>
        </authorList>
    </citation>
    <scope>NUCLEOTIDE SEQUENCE</scope>
    <source>
        <strain evidence="1">OPF53</strain>
    </source>
</reference>
<evidence type="ECO:0000313" key="2">
    <source>
        <dbReference type="Proteomes" id="UP001055025"/>
    </source>
</evidence>
<comment type="caution">
    <text evidence="1">The sequence shown here is derived from an EMBL/GenBank/DDBJ whole genome shotgun (WGS) entry which is preliminary data.</text>
</comment>
<dbReference type="Proteomes" id="UP001055025">
    <property type="component" value="Unassembled WGS sequence"/>
</dbReference>
<proteinExistence type="predicted"/>
<evidence type="ECO:0000313" key="1">
    <source>
        <dbReference type="EMBL" id="GJM55818.1"/>
    </source>
</evidence>
<name>A0AAV5B6F2_9ACTN</name>
<dbReference type="AlphaFoldDB" id="A0AAV5B6F2"/>
<accession>A0AAV5B6F2</accession>